<proteinExistence type="predicted"/>
<dbReference type="PANTHER" id="PTHR30204:SF92">
    <property type="entry name" value="HTH-TYPE TRANSCRIPTIONAL REGULATOR ZNTR"/>
    <property type="match status" value="1"/>
</dbReference>
<dbReference type="AlphaFoldDB" id="A0A5B8KZN5"/>
<dbReference type="OrthoDB" id="9802944at2"/>
<dbReference type="InterPro" id="IPR000551">
    <property type="entry name" value="MerR-type_HTH_dom"/>
</dbReference>
<dbReference type="CDD" id="cd04785">
    <property type="entry name" value="HTH_CadR-PbrR-like"/>
    <property type="match status" value="1"/>
</dbReference>
<accession>A0A5B8KZN5</accession>
<dbReference type="PANTHER" id="PTHR30204">
    <property type="entry name" value="REDOX-CYCLING DRUG-SENSING TRANSCRIPTIONAL ACTIVATOR SOXR"/>
    <property type="match status" value="1"/>
</dbReference>
<dbReference type="Pfam" id="PF13411">
    <property type="entry name" value="MerR_1"/>
    <property type="match status" value="1"/>
</dbReference>
<dbReference type="InterPro" id="IPR009061">
    <property type="entry name" value="DNA-bd_dom_put_sf"/>
</dbReference>
<reference evidence="3" key="1">
    <citation type="submission" date="2020-04" db="EMBL/GenBank/DDBJ databases">
        <title>Nitratireductor sp. nov. isolated from mangrove soil.</title>
        <authorList>
            <person name="Ye Y."/>
        </authorList>
    </citation>
    <scope>NUCLEOTIDE SEQUENCE</scope>
    <source>
        <strain evidence="3">SY7</strain>
    </source>
</reference>
<dbReference type="Proteomes" id="UP000321389">
    <property type="component" value="Chromosome"/>
</dbReference>
<dbReference type="PROSITE" id="PS50937">
    <property type="entry name" value="HTH_MERR_2"/>
    <property type="match status" value="1"/>
</dbReference>
<evidence type="ECO:0000256" key="1">
    <source>
        <dbReference type="ARBA" id="ARBA00023125"/>
    </source>
</evidence>
<dbReference type="PROSITE" id="PS00552">
    <property type="entry name" value="HTH_MERR_1"/>
    <property type="match status" value="1"/>
</dbReference>
<keyword evidence="1" id="KW-0238">DNA-binding</keyword>
<dbReference type="EMBL" id="CP042301">
    <property type="protein sequence ID" value="QDZ01046.1"/>
    <property type="molecule type" value="Genomic_DNA"/>
</dbReference>
<dbReference type="KEGG" id="niy:FQ775_12005"/>
<name>A0A5B8KZN5_9HYPH</name>
<evidence type="ECO:0000313" key="4">
    <source>
        <dbReference type="Proteomes" id="UP000321389"/>
    </source>
</evidence>
<organism evidence="3 4">
    <name type="scientific">Nitratireductor mangrovi</name>
    <dbReference type="NCBI Taxonomy" id="2599600"/>
    <lineage>
        <taxon>Bacteria</taxon>
        <taxon>Pseudomonadati</taxon>
        <taxon>Pseudomonadota</taxon>
        <taxon>Alphaproteobacteria</taxon>
        <taxon>Hyphomicrobiales</taxon>
        <taxon>Phyllobacteriaceae</taxon>
        <taxon>Nitratireductor</taxon>
    </lineage>
</organism>
<dbReference type="SMART" id="SM00422">
    <property type="entry name" value="HTH_MERR"/>
    <property type="match status" value="1"/>
</dbReference>
<protein>
    <submittedName>
        <fullName evidence="3">Helix-turn-helix domain-containing protein</fullName>
    </submittedName>
</protein>
<gene>
    <name evidence="3" type="ORF">FQ775_12005</name>
</gene>
<dbReference type="GO" id="GO:0003677">
    <property type="term" value="F:DNA binding"/>
    <property type="evidence" value="ECO:0007669"/>
    <property type="project" value="UniProtKB-KW"/>
</dbReference>
<dbReference type="SUPFAM" id="SSF46955">
    <property type="entry name" value="Putative DNA-binding domain"/>
    <property type="match status" value="1"/>
</dbReference>
<sequence length="136" mass="15153">MLSIGEMARRSGVKVPTIRYYEQMGLLEEPGRTEGNQRRYGAAELERLVFIRHARDLGIAIEAIRELIALSADPDRPCAEADRIAADHLGQVRDKIARLRRLEAELERIASCSAATVGECYVLRALGEHELCAGEH</sequence>
<dbReference type="Gene3D" id="1.10.1660.10">
    <property type="match status" value="1"/>
</dbReference>
<dbReference type="RefSeq" id="WP_146299691.1">
    <property type="nucleotide sequence ID" value="NZ_CP042301.2"/>
</dbReference>
<feature type="domain" description="HTH merR-type" evidence="2">
    <location>
        <begin position="1"/>
        <end position="70"/>
    </location>
</feature>
<evidence type="ECO:0000313" key="3">
    <source>
        <dbReference type="EMBL" id="QDZ01046.1"/>
    </source>
</evidence>
<dbReference type="PRINTS" id="PR00040">
    <property type="entry name" value="HTHMERR"/>
</dbReference>
<dbReference type="GO" id="GO:0003700">
    <property type="term" value="F:DNA-binding transcription factor activity"/>
    <property type="evidence" value="ECO:0007669"/>
    <property type="project" value="InterPro"/>
</dbReference>
<dbReference type="InterPro" id="IPR047057">
    <property type="entry name" value="MerR_fam"/>
</dbReference>
<evidence type="ECO:0000259" key="2">
    <source>
        <dbReference type="PROSITE" id="PS50937"/>
    </source>
</evidence>
<keyword evidence="4" id="KW-1185">Reference proteome</keyword>